<protein>
    <submittedName>
        <fullName evidence="2">Uncharacterized protein</fullName>
    </submittedName>
</protein>
<dbReference type="EMBL" id="CARXXK010000002">
    <property type="protein sequence ID" value="CAI6357377.1"/>
    <property type="molecule type" value="Genomic_DNA"/>
</dbReference>
<sequence>MGKPDPSVVRPEPESIHPKHGDPNSSGGGNQKIGDVGRKSNGWVVSTFQWYFCCVVGPASPRTKVNNRVITQRPHLNQADQNVTSPETRLGSFRDTTHHV</sequence>
<gene>
    <name evidence="2" type="ORF">MEUPH1_LOCUS13007</name>
</gene>
<name>A0AAV0WPA9_9HEMI</name>
<feature type="compositionally biased region" description="Basic and acidic residues" evidence="1">
    <location>
        <begin position="11"/>
        <end position="22"/>
    </location>
</feature>
<organism evidence="2 3">
    <name type="scientific">Macrosiphum euphorbiae</name>
    <name type="common">potato aphid</name>
    <dbReference type="NCBI Taxonomy" id="13131"/>
    <lineage>
        <taxon>Eukaryota</taxon>
        <taxon>Metazoa</taxon>
        <taxon>Ecdysozoa</taxon>
        <taxon>Arthropoda</taxon>
        <taxon>Hexapoda</taxon>
        <taxon>Insecta</taxon>
        <taxon>Pterygota</taxon>
        <taxon>Neoptera</taxon>
        <taxon>Paraneoptera</taxon>
        <taxon>Hemiptera</taxon>
        <taxon>Sternorrhyncha</taxon>
        <taxon>Aphidomorpha</taxon>
        <taxon>Aphidoidea</taxon>
        <taxon>Aphididae</taxon>
        <taxon>Macrosiphini</taxon>
        <taxon>Macrosiphum</taxon>
    </lineage>
</organism>
<dbReference type="AlphaFoldDB" id="A0AAV0WPA9"/>
<keyword evidence="3" id="KW-1185">Reference proteome</keyword>
<dbReference type="Proteomes" id="UP001160148">
    <property type="component" value="Unassembled WGS sequence"/>
</dbReference>
<feature type="region of interest" description="Disordered" evidence="1">
    <location>
        <begin position="71"/>
        <end position="100"/>
    </location>
</feature>
<feature type="region of interest" description="Disordered" evidence="1">
    <location>
        <begin position="1"/>
        <end position="38"/>
    </location>
</feature>
<evidence type="ECO:0000256" key="1">
    <source>
        <dbReference type="SAM" id="MobiDB-lite"/>
    </source>
</evidence>
<proteinExistence type="predicted"/>
<feature type="compositionally biased region" description="Polar residues" evidence="1">
    <location>
        <begin position="71"/>
        <end position="87"/>
    </location>
</feature>
<evidence type="ECO:0000313" key="3">
    <source>
        <dbReference type="Proteomes" id="UP001160148"/>
    </source>
</evidence>
<comment type="caution">
    <text evidence="2">The sequence shown here is derived from an EMBL/GenBank/DDBJ whole genome shotgun (WGS) entry which is preliminary data.</text>
</comment>
<accession>A0AAV0WPA9</accession>
<reference evidence="2 3" key="1">
    <citation type="submission" date="2023-01" db="EMBL/GenBank/DDBJ databases">
        <authorList>
            <person name="Whitehead M."/>
        </authorList>
    </citation>
    <scope>NUCLEOTIDE SEQUENCE [LARGE SCALE GENOMIC DNA]</scope>
</reference>
<evidence type="ECO:0000313" key="2">
    <source>
        <dbReference type="EMBL" id="CAI6357377.1"/>
    </source>
</evidence>